<name>A0ABQ8RPX3_FUSEQ</name>
<sequence>MPMTTRPAKRTSRPKLPFDIQLCVLEWMIALGKADNSVDVSHCAAVCKSWQVIIERELFRHLTLTLNDLELLSMHCHGRKRYVKHILLEVWPCYKAYDTILGHVCFTKATKALFLELSTWEGHGITLELGIIPPSEPGSSSCSGRSRPFHIHFGPKPRKRSLSGHLRDLDEIRKFHLDVDPSEVSMESVTNILNHEHRILNDVGTSLLAKVACVSKLLIRRRYIPNISPLSLLTIIESLPSLETIHVERWCDGDHLYDDELHSVLDLTTLALPESLKEFTYYEECETNYCQRHEETPHRLHPMFNKALIKAADHIEHIAISFTASSLFKRALFNPNAKFEFTALKTIAITSDALLHDRDGLVDLPILLEAATVAKRMPKLEVFEIWCYKNRNALQARVFTYQRLWKDRSCITWKENWGPSKKISERLQRAWKEVSDDGSGTFEVKYEFLTSGETPGEKLTLGQMYSHLLLGYRILHDITWTQV</sequence>
<evidence type="ECO:0000313" key="3">
    <source>
        <dbReference type="Proteomes" id="UP001152024"/>
    </source>
</evidence>
<accession>A0ABQ8RPX3</accession>
<dbReference type="InterPro" id="IPR036047">
    <property type="entry name" value="F-box-like_dom_sf"/>
</dbReference>
<comment type="caution">
    <text evidence="2">The sequence shown here is derived from an EMBL/GenBank/DDBJ whole genome shotgun (WGS) entry which is preliminary data.</text>
</comment>
<dbReference type="Proteomes" id="UP001152024">
    <property type="component" value="Unassembled WGS sequence"/>
</dbReference>
<dbReference type="Pfam" id="PF20183">
    <property type="entry name" value="DUF6546"/>
    <property type="match status" value="1"/>
</dbReference>
<keyword evidence="3" id="KW-1185">Reference proteome</keyword>
<evidence type="ECO:0000259" key="1">
    <source>
        <dbReference type="Pfam" id="PF20183"/>
    </source>
</evidence>
<dbReference type="EMBL" id="JAOQBH010000002">
    <property type="protein sequence ID" value="KAJ4139764.1"/>
    <property type="molecule type" value="Genomic_DNA"/>
</dbReference>
<evidence type="ECO:0000313" key="2">
    <source>
        <dbReference type="EMBL" id="KAJ4139764.1"/>
    </source>
</evidence>
<dbReference type="SUPFAM" id="SSF81383">
    <property type="entry name" value="F-box domain"/>
    <property type="match status" value="1"/>
</dbReference>
<protein>
    <recommendedName>
        <fullName evidence="1">DUF6546 domain-containing protein</fullName>
    </recommendedName>
</protein>
<proteinExistence type="predicted"/>
<gene>
    <name evidence="2" type="ORF">NW768_001108</name>
</gene>
<feature type="domain" description="DUF6546" evidence="1">
    <location>
        <begin position="272"/>
        <end position="475"/>
    </location>
</feature>
<reference evidence="2" key="1">
    <citation type="submission" date="2022-09" db="EMBL/GenBank/DDBJ databases">
        <title>Fusarium specimens isolated from Avocado Roots.</title>
        <authorList>
            <person name="Stajich J."/>
            <person name="Roper C."/>
            <person name="Heimlech-Rivalta G."/>
        </authorList>
    </citation>
    <scope>NUCLEOTIDE SEQUENCE</scope>
    <source>
        <strain evidence="2">CF00095</strain>
    </source>
</reference>
<dbReference type="InterPro" id="IPR046676">
    <property type="entry name" value="DUF6546"/>
</dbReference>
<organism evidence="2 3">
    <name type="scientific">Fusarium equiseti</name>
    <name type="common">Fusarium scirpi</name>
    <dbReference type="NCBI Taxonomy" id="61235"/>
    <lineage>
        <taxon>Eukaryota</taxon>
        <taxon>Fungi</taxon>
        <taxon>Dikarya</taxon>
        <taxon>Ascomycota</taxon>
        <taxon>Pezizomycotina</taxon>
        <taxon>Sordariomycetes</taxon>
        <taxon>Hypocreomycetidae</taxon>
        <taxon>Hypocreales</taxon>
        <taxon>Nectriaceae</taxon>
        <taxon>Fusarium</taxon>
        <taxon>Fusarium incarnatum-equiseti species complex</taxon>
    </lineage>
</organism>